<dbReference type="EMBL" id="CM011676">
    <property type="protein sequence ID" value="TMS21230.1"/>
    <property type="molecule type" value="Genomic_DNA"/>
</dbReference>
<protein>
    <submittedName>
        <fullName evidence="1">Uncharacterized protein</fullName>
    </submittedName>
</protein>
<sequence length="237" mass="25924">MPLSSLMSPNKKCRLILMITCRYRAEEAISWISTTLMLSIHFRDLIRWSSLPARPAAENPPTLQTEPQHTKPENTAEEPTKIESALDETLPFTPSVENSLVDASTDISSTESSVVTVVKVPAFEELDSCTATPDEKQPAKSVDEDKMSGSFVEDAPLPVKGAYNLDFDNLDAINPFQTGGSKIENSPVLGRKVPDNNLPVKEMQIKENIPTNVADVAQEVPVQPEVKPVVRCGPNPS</sequence>
<evidence type="ECO:0000313" key="1">
    <source>
        <dbReference type="EMBL" id="TMS21230.1"/>
    </source>
</evidence>
<keyword evidence="2" id="KW-1185">Reference proteome</keyword>
<dbReference type="Proteomes" id="UP000793456">
    <property type="component" value="Chromosome III"/>
</dbReference>
<name>A0ACD3RPB6_LARCR</name>
<comment type="caution">
    <text evidence="1">The sequence shown here is derived from an EMBL/GenBank/DDBJ whole genome shotgun (WGS) entry which is preliminary data.</text>
</comment>
<reference evidence="1" key="1">
    <citation type="submission" date="2018-11" db="EMBL/GenBank/DDBJ databases">
        <title>The sequence and de novo assembly of Larimichthys crocea genome using PacBio and Hi-C technologies.</title>
        <authorList>
            <person name="Xu P."/>
            <person name="Chen B."/>
            <person name="Zhou Z."/>
            <person name="Ke Q."/>
            <person name="Wu Y."/>
            <person name="Bai H."/>
            <person name="Pu F."/>
        </authorList>
    </citation>
    <scope>NUCLEOTIDE SEQUENCE</scope>
    <source>
        <tissue evidence="1">Muscle</tissue>
    </source>
</reference>
<accession>A0ACD3RPB6</accession>
<proteinExistence type="predicted"/>
<evidence type="ECO:0000313" key="2">
    <source>
        <dbReference type="Proteomes" id="UP000793456"/>
    </source>
</evidence>
<gene>
    <name evidence="1" type="ORF">E3U43_015203</name>
</gene>
<organism evidence="1 2">
    <name type="scientific">Larimichthys crocea</name>
    <name type="common">Large yellow croaker</name>
    <name type="synonym">Pseudosciaena crocea</name>
    <dbReference type="NCBI Taxonomy" id="215358"/>
    <lineage>
        <taxon>Eukaryota</taxon>
        <taxon>Metazoa</taxon>
        <taxon>Chordata</taxon>
        <taxon>Craniata</taxon>
        <taxon>Vertebrata</taxon>
        <taxon>Euteleostomi</taxon>
        <taxon>Actinopterygii</taxon>
        <taxon>Neopterygii</taxon>
        <taxon>Teleostei</taxon>
        <taxon>Neoteleostei</taxon>
        <taxon>Acanthomorphata</taxon>
        <taxon>Eupercaria</taxon>
        <taxon>Sciaenidae</taxon>
        <taxon>Larimichthys</taxon>
    </lineage>
</organism>